<name>A0A1I3BW28_9RHOB</name>
<keyword evidence="1" id="KW-1133">Transmembrane helix</keyword>
<protein>
    <submittedName>
        <fullName evidence="2">Uncharacterized protein</fullName>
    </submittedName>
</protein>
<reference evidence="2 3" key="1">
    <citation type="submission" date="2016-10" db="EMBL/GenBank/DDBJ databases">
        <authorList>
            <person name="de Groot N.N."/>
        </authorList>
    </citation>
    <scope>NUCLEOTIDE SEQUENCE [LARGE SCALE GENOMIC DNA]</scope>
    <source>
        <strain evidence="2 3">DSM 8537</strain>
    </source>
</reference>
<keyword evidence="3" id="KW-1185">Reference proteome</keyword>
<gene>
    <name evidence="2" type="ORF">SAMN04488021_1258</name>
</gene>
<evidence type="ECO:0000313" key="3">
    <source>
        <dbReference type="Proteomes" id="UP000183635"/>
    </source>
</evidence>
<feature type="transmembrane region" description="Helical" evidence="1">
    <location>
        <begin position="17"/>
        <end position="36"/>
    </location>
</feature>
<organism evidence="2 3">
    <name type="scientific">Paracoccus aminovorans</name>
    <dbReference type="NCBI Taxonomy" id="34004"/>
    <lineage>
        <taxon>Bacteria</taxon>
        <taxon>Pseudomonadati</taxon>
        <taxon>Pseudomonadota</taxon>
        <taxon>Alphaproteobacteria</taxon>
        <taxon>Rhodobacterales</taxon>
        <taxon>Paracoccaceae</taxon>
        <taxon>Paracoccus</taxon>
    </lineage>
</organism>
<sequence>MSDTPADERAETRTARFLFVFALLVVAAAVVGFLLWGLPALAMLGLAATVLVYGMLAAYAAGF</sequence>
<accession>A0A1I3BW28</accession>
<evidence type="ECO:0000313" key="2">
    <source>
        <dbReference type="EMBL" id="SFH66139.1"/>
    </source>
</evidence>
<keyword evidence="1" id="KW-0812">Transmembrane</keyword>
<evidence type="ECO:0000256" key="1">
    <source>
        <dbReference type="SAM" id="Phobius"/>
    </source>
</evidence>
<dbReference type="RefSeq" id="WP_074968906.1">
    <property type="nucleotide sequence ID" value="NZ_CBCRYP010000003.1"/>
</dbReference>
<dbReference type="STRING" id="34004.SAMN04488021_1258"/>
<dbReference type="EMBL" id="FOPU01000025">
    <property type="protein sequence ID" value="SFH66139.1"/>
    <property type="molecule type" value="Genomic_DNA"/>
</dbReference>
<dbReference type="Proteomes" id="UP000183635">
    <property type="component" value="Unassembled WGS sequence"/>
</dbReference>
<keyword evidence="1" id="KW-0472">Membrane</keyword>
<proteinExistence type="predicted"/>
<feature type="transmembrane region" description="Helical" evidence="1">
    <location>
        <begin position="42"/>
        <end position="61"/>
    </location>
</feature>
<dbReference type="AlphaFoldDB" id="A0A1I3BW28"/>